<keyword evidence="4 7" id="KW-0812">Transmembrane</keyword>
<dbReference type="InterPro" id="IPR049278">
    <property type="entry name" value="MS_channel_C"/>
</dbReference>
<comment type="similarity">
    <text evidence="2">Belongs to the MscS (TC 1.A.23) family.</text>
</comment>
<dbReference type="Pfam" id="PF21088">
    <property type="entry name" value="MS_channel_1st"/>
    <property type="match status" value="1"/>
</dbReference>
<evidence type="ECO:0000256" key="5">
    <source>
        <dbReference type="ARBA" id="ARBA00022989"/>
    </source>
</evidence>
<evidence type="ECO:0000313" key="12">
    <source>
        <dbReference type="Proteomes" id="UP001597094"/>
    </source>
</evidence>
<dbReference type="Pfam" id="PF05552">
    <property type="entry name" value="MS_channel_1st_1"/>
    <property type="match status" value="1"/>
</dbReference>
<dbReference type="InterPro" id="IPR049142">
    <property type="entry name" value="MS_channel_1st"/>
</dbReference>
<dbReference type="InterPro" id="IPR008910">
    <property type="entry name" value="MSC_TM_helix"/>
</dbReference>
<dbReference type="EMBL" id="JBHTLD010000149">
    <property type="protein sequence ID" value="MFD1187516.1"/>
    <property type="molecule type" value="Genomic_DNA"/>
</dbReference>
<feature type="transmembrane region" description="Helical" evidence="7">
    <location>
        <begin position="57"/>
        <end position="79"/>
    </location>
</feature>
<dbReference type="Pfam" id="PF21082">
    <property type="entry name" value="MS_channel_3rd"/>
    <property type="match status" value="1"/>
</dbReference>
<dbReference type="InterPro" id="IPR045275">
    <property type="entry name" value="MscS_archaea/bacteria_type"/>
</dbReference>
<evidence type="ECO:0000256" key="1">
    <source>
        <dbReference type="ARBA" id="ARBA00004651"/>
    </source>
</evidence>
<evidence type="ECO:0000256" key="7">
    <source>
        <dbReference type="SAM" id="Phobius"/>
    </source>
</evidence>
<keyword evidence="6 7" id="KW-0472">Membrane</keyword>
<dbReference type="SUPFAM" id="SSF82689">
    <property type="entry name" value="Mechanosensitive channel protein MscS (YggB), C-terminal domain"/>
    <property type="match status" value="1"/>
</dbReference>
<comment type="subcellular location">
    <subcellularLocation>
        <location evidence="1">Cell membrane</location>
        <topology evidence="1">Multi-pass membrane protein</topology>
    </subcellularLocation>
</comment>
<comment type="caution">
    <text evidence="11">The sequence shown here is derived from an EMBL/GenBank/DDBJ whole genome shotgun (WGS) entry which is preliminary data.</text>
</comment>
<organism evidence="11 12">
    <name type="scientific">Pontibacter rugosus</name>
    <dbReference type="NCBI Taxonomy" id="1745966"/>
    <lineage>
        <taxon>Bacteria</taxon>
        <taxon>Pseudomonadati</taxon>
        <taxon>Bacteroidota</taxon>
        <taxon>Cytophagia</taxon>
        <taxon>Cytophagales</taxon>
        <taxon>Hymenobacteraceae</taxon>
        <taxon>Pontibacter</taxon>
    </lineage>
</organism>
<keyword evidence="3" id="KW-1003">Cell membrane</keyword>
<gene>
    <name evidence="11" type="ORF">ACFQ2O_14960</name>
</gene>
<dbReference type="InterPro" id="IPR023408">
    <property type="entry name" value="MscS_beta-dom_sf"/>
</dbReference>
<evidence type="ECO:0000256" key="4">
    <source>
        <dbReference type="ARBA" id="ARBA00022692"/>
    </source>
</evidence>
<evidence type="ECO:0000313" key="11">
    <source>
        <dbReference type="EMBL" id="MFD1187516.1"/>
    </source>
</evidence>
<dbReference type="Gene3D" id="3.30.70.100">
    <property type="match status" value="1"/>
</dbReference>
<keyword evidence="12" id="KW-1185">Reference proteome</keyword>
<evidence type="ECO:0000259" key="8">
    <source>
        <dbReference type="Pfam" id="PF00924"/>
    </source>
</evidence>
<name>A0ABW3STM9_9BACT</name>
<dbReference type="InterPro" id="IPR006685">
    <property type="entry name" value="MscS_channel_2nd"/>
</dbReference>
<protein>
    <submittedName>
        <fullName evidence="11">Mechanosensitive ion channel family protein</fullName>
    </submittedName>
</protein>
<dbReference type="InterPro" id="IPR011014">
    <property type="entry name" value="MscS_channel_TM-2"/>
</dbReference>
<dbReference type="Gene3D" id="2.30.30.60">
    <property type="match status" value="1"/>
</dbReference>
<accession>A0ABW3STM9</accession>
<feature type="domain" description="Mechanosensitive ion channel transmembrane helices 2/3" evidence="10">
    <location>
        <begin position="64"/>
        <end position="104"/>
    </location>
</feature>
<evidence type="ECO:0000259" key="9">
    <source>
        <dbReference type="Pfam" id="PF21082"/>
    </source>
</evidence>
<feature type="domain" description="Mechanosensitive ion channel MscS C-terminal" evidence="9">
    <location>
        <begin position="179"/>
        <end position="259"/>
    </location>
</feature>
<dbReference type="PROSITE" id="PS01246">
    <property type="entry name" value="UPF0003"/>
    <property type="match status" value="1"/>
</dbReference>
<feature type="transmembrane region" description="Helical" evidence="7">
    <location>
        <begin position="12"/>
        <end position="37"/>
    </location>
</feature>
<sequence length="281" mass="31247">MTLDIDNYREMVVNFTVLYGMRLIVALVILIVGAWVIKRLNKVISNLMLRKAVDESLRPFLNSIFNVMLWVLLLVMVVSQLGVEMTSFIAVIGSAGLAIGLALQGSLSNFAGGVLILTIKPFRVGDYIEAQGQGGTVHIINIFNTVLKTADNKTIYLPNGPLASTVVVNYSVEPTRRVELLFNVSVHNDIGKVRQLIQELIQQDERVLQEPAPAIVVTNFAEHTITISTRIWCNRADYWGLFWDMNERAKDTFEQHNIALPVPKREVQSNVGGAKSTAMPV</sequence>
<dbReference type="Gene3D" id="1.10.287.1260">
    <property type="match status" value="1"/>
</dbReference>
<dbReference type="Proteomes" id="UP001597094">
    <property type="component" value="Unassembled WGS sequence"/>
</dbReference>
<evidence type="ECO:0000259" key="10">
    <source>
        <dbReference type="Pfam" id="PF21088"/>
    </source>
</evidence>
<evidence type="ECO:0000256" key="6">
    <source>
        <dbReference type="ARBA" id="ARBA00023136"/>
    </source>
</evidence>
<dbReference type="InterPro" id="IPR011066">
    <property type="entry name" value="MscS_channel_C_sf"/>
</dbReference>
<dbReference type="InterPro" id="IPR010920">
    <property type="entry name" value="LSM_dom_sf"/>
</dbReference>
<dbReference type="PANTHER" id="PTHR30221:SF1">
    <property type="entry name" value="SMALL-CONDUCTANCE MECHANOSENSITIVE CHANNEL"/>
    <property type="match status" value="1"/>
</dbReference>
<feature type="domain" description="Mechanosensitive ion channel MscS" evidence="8">
    <location>
        <begin position="106"/>
        <end position="171"/>
    </location>
</feature>
<evidence type="ECO:0000256" key="3">
    <source>
        <dbReference type="ARBA" id="ARBA00022475"/>
    </source>
</evidence>
<dbReference type="Pfam" id="PF00924">
    <property type="entry name" value="MS_channel_2nd"/>
    <property type="match status" value="1"/>
</dbReference>
<dbReference type="SUPFAM" id="SSF82861">
    <property type="entry name" value="Mechanosensitive channel protein MscS (YggB), transmembrane region"/>
    <property type="match status" value="1"/>
</dbReference>
<reference evidence="12" key="1">
    <citation type="journal article" date="2019" name="Int. J. Syst. Evol. Microbiol.">
        <title>The Global Catalogue of Microorganisms (GCM) 10K type strain sequencing project: providing services to taxonomists for standard genome sequencing and annotation.</title>
        <authorList>
            <consortium name="The Broad Institute Genomics Platform"/>
            <consortium name="The Broad Institute Genome Sequencing Center for Infectious Disease"/>
            <person name="Wu L."/>
            <person name="Ma J."/>
        </authorList>
    </citation>
    <scope>NUCLEOTIDE SEQUENCE [LARGE SCALE GENOMIC DNA]</scope>
    <source>
        <strain evidence="12">JCM 31319</strain>
    </source>
</reference>
<keyword evidence="5 7" id="KW-1133">Transmembrane helix</keyword>
<evidence type="ECO:0000256" key="2">
    <source>
        <dbReference type="ARBA" id="ARBA00008017"/>
    </source>
</evidence>
<dbReference type="SUPFAM" id="SSF50182">
    <property type="entry name" value="Sm-like ribonucleoproteins"/>
    <property type="match status" value="1"/>
</dbReference>
<dbReference type="PANTHER" id="PTHR30221">
    <property type="entry name" value="SMALL-CONDUCTANCE MECHANOSENSITIVE CHANNEL"/>
    <property type="match status" value="1"/>
</dbReference>
<proteinExistence type="inferred from homology"/>
<dbReference type="InterPro" id="IPR006686">
    <property type="entry name" value="MscS_channel_CS"/>
</dbReference>
<dbReference type="RefSeq" id="WP_377529184.1">
    <property type="nucleotide sequence ID" value="NZ_JBHTLD010000149.1"/>
</dbReference>